<comment type="catalytic activity">
    <reaction evidence="1">
        <text>Catalyzes the rearrangement of -S-S- bonds in proteins.</text>
        <dbReference type="EC" id="5.3.4.1"/>
    </reaction>
</comment>
<dbReference type="EMBL" id="VNKQ01000003">
    <property type="protein sequence ID" value="KAG0652099.1"/>
    <property type="molecule type" value="Genomic_DNA"/>
</dbReference>
<dbReference type="GO" id="GO:0003756">
    <property type="term" value="F:protein disulfide isomerase activity"/>
    <property type="evidence" value="ECO:0007669"/>
    <property type="project" value="UniProtKB-EC"/>
</dbReference>
<evidence type="ECO:0000256" key="1">
    <source>
        <dbReference type="ARBA" id="ARBA00001182"/>
    </source>
</evidence>
<gene>
    <name evidence="10" type="ORF">D0Z07_0853</name>
</gene>
<dbReference type="PANTHER" id="PTHR45815:SF3">
    <property type="entry name" value="PROTEIN DISULFIDE-ISOMERASE A6"/>
    <property type="match status" value="1"/>
</dbReference>
<dbReference type="PROSITE" id="PS51352">
    <property type="entry name" value="THIOREDOXIN_2"/>
    <property type="match status" value="1"/>
</dbReference>
<keyword evidence="11" id="KW-1185">Reference proteome</keyword>
<dbReference type="PANTHER" id="PTHR45815">
    <property type="entry name" value="PROTEIN DISULFIDE-ISOMERASE A6"/>
    <property type="match status" value="1"/>
</dbReference>
<keyword evidence="5" id="KW-0413">Isomerase</keyword>
<dbReference type="PRINTS" id="PR00421">
    <property type="entry name" value="THIOREDOXIN"/>
</dbReference>
<dbReference type="PROSITE" id="PS00194">
    <property type="entry name" value="THIOREDOXIN_1"/>
    <property type="match status" value="1"/>
</dbReference>
<evidence type="ECO:0000313" key="11">
    <source>
        <dbReference type="Proteomes" id="UP000785200"/>
    </source>
</evidence>
<feature type="region of interest" description="Disordered" evidence="7">
    <location>
        <begin position="245"/>
        <end position="313"/>
    </location>
</feature>
<evidence type="ECO:0000256" key="8">
    <source>
        <dbReference type="SAM" id="SignalP"/>
    </source>
</evidence>
<feature type="chain" id="PRO_5040377405" description="protein disulfide-isomerase" evidence="8">
    <location>
        <begin position="23"/>
        <end position="501"/>
    </location>
</feature>
<dbReference type="InterPro" id="IPR017937">
    <property type="entry name" value="Thioredoxin_CS"/>
</dbReference>
<evidence type="ECO:0000256" key="4">
    <source>
        <dbReference type="ARBA" id="ARBA00023157"/>
    </source>
</evidence>
<proteinExistence type="predicted"/>
<evidence type="ECO:0000256" key="2">
    <source>
        <dbReference type="ARBA" id="ARBA00004319"/>
    </source>
</evidence>
<keyword evidence="4" id="KW-1015">Disulfide bond</keyword>
<dbReference type="AlphaFoldDB" id="A0A9P6VR58"/>
<dbReference type="InterPro" id="IPR036249">
    <property type="entry name" value="Thioredoxin-like_sf"/>
</dbReference>
<keyword evidence="8" id="KW-0732">Signal</keyword>
<organism evidence="10 11">
    <name type="scientific">Hyphodiscus hymeniophilus</name>
    <dbReference type="NCBI Taxonomy" id="353542"/>
    <lineage>
        <taxon>Eukaryota</taxon>
        <taxon>Fungi</taxon>
        <taxon>Dikarya</taxon>
        <taxon>Ascomycota</taxon>
        <taxon>Pezizomycotina</taxon>
        <taxon>Leotiomycetes</taxon>
        <taxon>Helotiales</taxon>
        <taxon>Hyphodiscaceae</taxon>
        <taxon>Hyphodiscus</taxon>
    </lineage>
</organism>
<sequence length="501" mass="54084">MVHPTAITVAAAALLAALPVNAGLYSKNSPVVQIDARNYDRLIAQSNYTTILEFYAPWCGHCKNLQPAFEKAANSLSGLAKVAAVDCDEDSNKPFCGGFGVQGFPTLKIVKPGSKKGKPIIEDYQGPRTAKGIVEAVTDKIPNLVKRVSDKTLEEFLAGANDTAKAILFSEQGKTSSLFKAVAIEFKGSISMAQIRNTEKASIALFGIEKFPTLVLLPGGPEAEGIVFKDPFFNKETMVKFLSQAAEPNPDPAPAKVKVQKAKDSEKKKEEFESASSKQAKAEASTAGASATDEVLEEEPTESPLPIVDAEKPIVLPDPAPPLSVLDEDELIAQCMGPRTGTCILALLPDSPNEVAAAAVGSLSEVAHRHHTHKRSQFPFYILPQKNVGFEKFKSELGLPIGEIEVIAINAKRGWWRALPKDGTSVQETDVSEEAIERWVDSIRLGEGAKQKLPEGFVPEEPVVEEVEAEPIVTEEGTIVEPVEEGKIEIEETVENVHDEL</sequence>
<dbReference type="Proteomes" id="UP000785200">
    <property type="component" value="Unassembled WGS sequence"/>
</dbReference>
<dbReference type="SUPFAM" id="SSF52833">
    <property type="entry name" value="Thioredoxin-like"/>
    <property type="match status" value="2"/>
</dbReference>
<evidence type="ECO:0000256" key="3">
    <source>
        <dbReference type="ARBA" id="ARBA00012723"/>
    </source>
</evidence>
<evidence type="ECO:0000256" key="6">
    <source>
        <dbReference type="ARBA" id="ARBA00023284"/>
    </source>
</evidence>
<dbReference type="InterPro" id="IPR057305">
    <property type="entry name" value="Thioredox_PDIA6_C"/>
</dbReference>
<name>A0A9P6VR58_9HELO</name>
<protein>
    <recommendedName>
        <fullName evidence="3">protein disulfide-isomerase</fullName>
        <ecNumber evidence="3">5.3.4.1</ecNumber>
    </recommendedName>
</protein>
<dbReference type="GO" id="GO:0034976">
    <property type="term" value="P:response to endoplasmic reticulum stress"/>
    <property type="evidence" value="ECO:0007669"/>
    <property type="project" value="TreeGrafter"/>
</dbReference>
<accession>A0A9P6VR58</accession>
<keyword evidence="6" id="KW-0676">Redox-active center</keyword>
<reference evidence="10" key="1">
    <citation type="submission" date="2019-07" db="EMBL/GenBank/DDBJ databases">
        <title>Hyphodiscus hymeniophilus genome sequencing and assembly.</title>
        <authorList>
            <person name="Kramer G."/>
            <person name="Nodwell J."/>
        </authorList>
    </citation>
    <scope>NUCLEOTIDE SEQUENCE</scope>
    <source>
        <strain evidence="10">ATCC 34498</strain>
    </source>
</reference>
<feature type="domain" description="Thioredoxin" evidence="9">
    <location>
        <begin position="7"/>
        <end position="142"/>
    </location>
</feature>
<dbReference type="InterPro" id="IPR013766">
    <property type="entry name" value="Thioredoxin_domain"/>
</dbReference>
<dbReference type="Pfam" id="PF24541">
    <property type="entry name" value="Thioredox_PDIA6_C"/>
    <property type="match status" value="1"/>
</dbReference>
<feature type="compositionally biased region" description="Basic and acidic residues" evidence="7">
    <location>
        <begin position="261"/>
        <end position="272"/>
    </location>
</feature>
<dbReference type="CDD" id="cd03002">
    <property type="entry name" value="PDI_a_MPD1_like"/>
    <property type="match status" value="1"/>
</dbReference>
<evidence type="ECO:0000313" key="10">
    <source>
        <dbReference type="EMBL" id="KAG0652099.1"/>
    </source>
</evidence>
<comment type="caution">
    <text evidence="10">The sequence shown here is derived from an EMBL/GenBank/DDBJ whole genome shotgun (WGS) entry which is preliminary data.</text>
</comment>
<evidence type="ECO:0000256" key="5">
    <source>
        <dbReference type="ARBA" id="ARBA00023235"/>
    </source>
</evidence>
<evidence type="ECO:0000259" key="9">
    <source>
        <dbReference type="PROSITE" id="PS51352"/>
    </source>
</evidence>
<dbReference type="OrthoDB" id="10264505at2759"/>
<evidence type="ECO:0000256" key="7">
    <source>
        <dbReference type="SAM" id="MobiDB-lite"/>
    </source>
</evidence>
<feature type="compositionally biased region" description="Low complexity" evidence="7">
    <location>
        <begin position="274"/>
        <end position="292"/>
    </location>
</feature>
<comment type="subcellular location">
    <subcellularLocation>
        <location evidence="2">Endoplasmic reticulum lumen</location>
    </subcellularLocation>
</comment>
<feature type="signal peptide" evidence="8">
    <location>
        <begin position="1"/>
        <end position="22"/>
    </location>
</feature>
<dbReference type="EC" id="5.3.4.1" evidence="3"/>
<dbReference type="GO" id="GO:0015035">
    <property type="term" value="F:protein-disulfide reductase activity"/>
    <property type="evidence" value="ECO:0007669"/>
    <property type="project" value="TreeGrafter"/>
</dbReference>
<dbReference type="GO" id="GO:0005788">
    <property type="term" value="C:endoplasmic reticulum lumen"/>
    <property type="evidence" value="ECO:0007669"/>
    <property type="project" value="UniProtKB-SubCell"/>
</dbReference>
<dbReference type="Pfam" id="PF00085">
    <property type="entry name" value="Thioredoxin"/>
    <property type="match status" value="1"/>
</dbReference>
<dbReference type="Gene3D" id="3.40.30.10">
    <property type="entry name" value="Glutaredoxin"/>
    <property type="match status" value="2"/>
</dbReference>